<sequence length="56" mass="6139">MNEFAIGDTVQITGPTMTGNVGTVVSIDEKRGKFLVRITDVTQNYFTPTDLKLFSA</sequence>
<dbReference type="InterPro" id="IPR014722">
    <property type="entry name" value="Rib_uL2_dom2"/>
</dbReference>
<evidence type="ECO:0000313" key="2">
    <source>
        <dbReference type="Proteomes" id="UP000274841"/>
    </source>
</evidence>
<dbReference type="AlphaFoldDB" id="A0A3Q9J5F6"/>
<accession>A0A3Q9J5F6</accession>
<dbReference type="InterPro" id="IPR008991">
    <property type="entry name" value="Translation_prot_SH3-like_sf"/>
</dbReference>
<name>A0A3Q9J5F6_9MICO</name>
<dbReference type="Proteomes" id="UP000274841">
    <property type="component" value="Chromosome"/>
</dbReference>
<organism evidence="1 2">
    <name type="scientific">Microbacterium oxydans</name>
    <dbReference type="NCBI Taxonomy" id="82380"/>
    <lineage>
        <taxon>Bacteria</taxon>
        <taxon>Bacillati</taxon>
        <taxon>Actinomycetota</taxon>
        <taxon>Actinomycetes</taxon>
        <taxon>Micrococcales</taxon>
        <taxon>Microbacteriaceae</taxon>
        <taxon>Microbacterium</taxon>
    </lineage>
</organism>
<dbReference type="SUPFAM" id="SSF50104">
    <property type="entry name" value="Translation proteins SH3-like domain"/>
    <property type="match status" value="1"/>
</dbReference>
<dbReference type="Gene3D" id="2.30.30.30">
    <property type="match status" value="1"/>
</dbReference>
<dbReference type="GeneID" id="69644690"/>
<dbReference type="EMBL" id="CP031422">
    <property type="protein sequence ID" value="AZS41584.1"/>
    <property type="molecule type" value="Genomic_DNA"/>
</dbReference>
<gene>
    <name evidence="1" type="ORF">CVS54_02943</name>
</gene>
<proteinExistence type="predicted"/>
<reference evidence="1 2" key="1">
    <citation type="submission" date="2018-08" db="EMBL/GenBank/DDBJ databases">
        <title>Microbacterium oxydans strain HG3.</title>
        <authorList>
            <person name="ORTET P."/>
        </authorList>
    </citation>
    <scope>NUCLEOTIDE SEQUENCE [LARGE SCALE GENOMIC DNA]</scope>
    <source>
        <strain evidence="1 2">HG3</strain>
    </source>
</reference>
<dbReference type="RefSeq" id="WP_164734110.1">
    <property type="nucleotide sequence ID" value="NZ_BAAAKO010000002.1"/>
</dbReference>
<protein>
    <submittedName>
        <fullName evidence="1">Uncharacterized protein</fullName>
    </submittedName>
</protein>
<evidence type="ECO:0000313" key="1">
    <source>
        <dbReference type="EMBL" id="AZS41584.1"/>
    </source>
</evidence>
<dbReference type="KEGG" id="moy:CVS54_02943"/>